<evidence type="ECO:0000313" key="3">
    <source>
        <dbReference type="EMBL" id="RXI57108.1"/>
    </source>
</evidence>
<evidence type="ECO:0000256" key="1">
    <source>
        <dbReference type="ARBA" id="ARBA00022741"/>
    </source>
</evidence>
<dbReference type="InterPro" id="IPR006674">
    <property type="entry name" value="HD_domain"/>
</dbReference>
<reference evidence="3 4" key="1">
    <citation type="submission" date="2018-06" db="EMBL/GenBank/DDBJ databases">
        <title>Genome conservation of Clostridium tetani.</title>
        <authorList>
            <person name="Bruggemann H."/>
            <person name="Popoff M.R."/>
        </authorList>
    </citation>
    <scope>NUCLEOTIDE SEQUENCE [LARGE SCALE GENOMIC DNA]</scope>
    <source>
        <strain evidence="3 4">63.05</strain>
    </source>
</reference>
<dbReference type="CDD" id="cd00077">
    <property type="entry name" value="HDc"/>
    <property type="match status" value="1"/>
</dbReference>
<keyword evidence="1" id="KW-0547">Nucleotide-binding</keyword>
<dbReference type="InterPro" id="IPR006675">
    <property type="entry name" value="HDIG_dom"/>
</dbReference>
<organism evidence="3 4">
    <name type="scientific">Clostridium tetani</name>
    <dbReference type="NCBI Taxonomy" id="1513"/>
    <lineage>
        <taxon>Bacteria</taxon>
        <taxon>Bacillati</taxon>
        <taxon>Bacillota</taxon>
        <taxon>Clostridia</taxon>
        <taxon>Eubacteriales</taxon>
        <taxon>Clostridiaceae</taxon>
        <taxon>Clostridium</taxon>
    </lineage>
</organism>
<comment type="caution">
    <text evidence="3">The sequence shown here is derived from an EMBL/GenBank/DDBJ whole genome shotgun (WGS) entry which is preliminary data.</text>
</comment>
<proteinExistence type="predicted"/>
<dbReference type="Pfam" id="PF01966">
    <property type="entry name" value="HD"/>
    <property type="match status" value="1"/>
</dbReference>
<sequence>MEEKHTIFKNIEKHLLQDENPSEYLNKLSEEGFLKDYPFNLLENLKKTDQNLTHHPEGSVWNHTMMVLDRAAKNKEFSEDSKAFMWAVLLHDIGKGTTTKIRRGKITSYNHDKEGEFLSIKFLEEFTEDKEFIKKVAALVRWHMQPLFVSKKMSFADIEGMKKECSPEEIALLSKCDRLGRGDMNEDKIKKEEEDIEVFLNTVKKESTKK</sequence>
<dbReference type="PANTHER" id="PTHR47545:SF2">
    <property type="entry name" value="CC-ADDING TRNA NUCLEOTIDYLTRANSFERASE"/>
    <property type="match status" value="1"/>
</dbReference>
<dbReference type="Proteomes" id="UP000290273">
    <property type="component" value="Unassembled WGS sequence"/>
</dbReference>
<dbReference type="InterPro" id="IPR050124">
    <property type="entry name" value="tRNA_CCA-adding_enzyme"/>
</dbReference>
<dbReference type="InterPro" id="IPR003607">
    <property type="entry name" value="HD/PDEase_dom"/>
</dbReference>
<feature type="domain" description="HD" evidence="2">
    <location>
        <begin position="60"/>
        <end position="179"/>
    </location>
</feature>
<name>A0ABY0EQB3_CLOTA</name>
<gene>
    <name evidence="3" type="ORF">DP131_05940</name>
</gene>
<dbReference type="EMBL" id="QMAU01000025">
    <property type="protein sequence ID" value="RXI57108.1"/>
    <property type="molecule type" value="Genomic_DNA"/>
</dbReference>
<evidence type="ECO:0000313" key="4">
    <source>
        <dbReference type="Proteomes" id="UP000290273"/>
    </source>
</evidence>
<accession>A0ABY0EQB3</accession>
<evidence type="ECO:0000259" key="2">
    <source>
        <dbReference type="Pfam" id="PF01966"/>
    </source>
</evidence>
<dbReference type="Gene3D" id="1.10.3090.10">
    <property type="entry name" value="cca-adding enzyme, domain 2"/>
    <property type="match status" value="1"/>
</dbReference>
<dbReference type="NCBIfam" id="TIGR00277">
    <property type="entry name" value="HDIG"/>
    <property type="match status" value="1"/>
</dbReference>
<dbReference type="RefSeq" id="WP_023437513.1">
    <property type="nucleotide sequence ID" value="NZ_CASHSW010000022.1"/>
</dbReference>
<dbReference type="SUPFAM" id="SSF109604">
    <property type="entry name" value="HD-domain/PDEase-like"/>
    <property type="match status" value="1"/>
</dbReference>
<dbReference type="PANTHER" id="PTHR47545">
    <property type="entry name" value="MULTIFUNCTIONAL CCA PROTEIN"/>
    <property type="match status" value="1"/>
</dbReference>
<protein>
    <submittedName>
        <fullName evidence="3">HDIG domain-containing protein</fullName>
    </submittedName>
</protein>